<dbReference type="Gene3D" id="1.10.510.10">
    <property type="entry name" value="Transferase(Phosphotransferase) domain 1"/>
    <property type="match status" value="1"/>
</dbReference>
<keyword evidence="2 12" id="KW-0723">Serine/threonine-protein kinase</keyword>
<evidence type="ECO:0000256" key="8">
    <source>
        <dbReference type="ARBA" id="ARBA00037982"/>
    </source>
</evidence>
<dbReference type="GO" id="GO:0005524">
    <property type="term" value="F:ATP binding"/>
    <property type="evidence" value="ECO:0007669"/>
    <property type="project" value="UniProtKB-UniRule"/>
</dbReference>
<comment type="catalytic activity">
    <reaction evidence="10">
        <text>L-seryl-[protein] + ATP = O-phospho-L-seryl-[protein] + ADP + H(+)</text>
        <dbReference type="Rhea" id="RHEA:17989"/>
        <dbReference type="Rhea" id="RHEA-COMP:9863"/>
        <dbReference type="Rhea" id="RHEA-COMP:11604"/>
        <dbReference type="ChEBI" id="CHEBI:15378"/>
        <dbReference type="ChEBI" id="CHEBI:29999"/>
        <dbReference type="ChEBI" id="CHEBI:30616"/>
        <dbReference type="ChEBI" id="CHEBI:83421"/>
        <dbReference type="ChEBI" id="CHEBI:456216"/>
        <dbReference type="EC" id="2.7.11.1"/>
    </reaction>
    <physiologicalReaction direction="left-to-right" evidence="10">
        <dbReference type="Rhea" id="RHEA:17990"/>
    </physiologicalReaction>
</comment>
<evidence type="ECO:0000256" key="4">
    <source>
        <dbReference type="ARBA" id="ARBA00022741"/>
    </source>
</evidence>
<comment type="similarity">
    <text evidence="8">Belongs to the protein kinase superfamily. Ser/Thr protein kinase family. GCN2 subfamily.</text>
</comment>
<dbReference type="InterPro" id="IPR008271">
    <property type="entry name" value="Ser/Thr_kinase_AS"/>
</dbReference>
<evidence type="ECO:0000256" key="5">
    <source>
        <dbReference type="ARBA" id="ARBA00022777"/>
    </source>
</evidence>
<dbReference type="PROSITE" id="PS50011">
    <property type="entry name" value="PROTEIN_KINASE_DOM"/>
    <property type="match status" value="1"/>
</dbReference>
<protein>
    <recommendedName>
        <fullName evidence="1">non-specific serine/threonine protein kinase</fullName>
        <ecNumber evidence="1">2.7.11.1</ecNumber>
    </recommendedName>
</protein>
<evidence type="ECO:0000256" key="2">
    <source>
        <dbReference type="ARBA" id="ARBA00022527"/>
    </source>
</evidence>
<dbReference type="InParanoid" id="A0A3N4MD53"/>
<feature type="domain" description="Protein kinase" evidence="13">
    <location>
        <begin position="7"/>
        <end position="270"/>
    </location>
</feature>
<evidence type="ECO:0000256" key="3">
    <source>
        <dbReference type="ARBA" id="ARBA00022679"/>
    </source>
</evidence>
<dbReference type="PROSITE" id="PS00107">
    <property type="entry name" value="PROTEIN_KINASE_ATP"/>
    <property type="match status" value="1"/>
</dbReference>
<organism evidence="14 15">
    <name type="scientific">Terfezia boudieri ATCC MYA-4762</name>
    <dbReference type="NCBI Taxonomy" id="1051890"/>
    <lineage>
        <taxon>Eukaryota</taxon>
        <taxon>Fungi</taxon>
        <taxon>Dikarya</taxon>
        <taxon>Ascomycota</taxon>
        <taxon>Pezizomycotina</taxon>
        <taxon>Pezizomycetes</taxon>
        <taxon>Pezizales</taxon>
        <taxon>Pezizaceae</taxon>
        <taxon>Terfezia</taxon>
    </lineage>
</organism>
<dbReference type="GO" id="GO:0005634">
    <property type="term" value="C:nucleus"/>
    <property type="evidence" value="ECO:0007669"/>
    <property type="project" value="TreeGrafter"/>
</dbReference>
<keyword evidence="7" id="KW-0652">Protein synthesis inhibitor</keyword>
<feature type="binding site" evidence="11">
    <location>
        <position position="37"/>
    </location>
    <ligand>
        <name>ATP</name>
        <dbReference type="ChEBI" id="CHEBI:30616"/>
    </ligand>
</feature>
<dbReference type="OrthoDB" id="1405469at2759"/>
<dbReference type="InterPro" id="IPR050339">
    <property type="entry name" value="CC_SR_Kinase"/>
</dbReference>
<keyword evidence="15" id="KW-1185">Reference proteome</keyword>
<reference evidence="14 15" key="1">
    <citation type="journal article" date="2018" name="Nat. Ecol. Evol.">
        <title>Pezizomycetes genomes reveal the molecular basis of ectomycorrhizal truffle lifestyle.</title>
        <authorList>
            <person name="Murat C."/>
            <person name="Payen T."/>
            <person name="Noel B."/>
            <person name="Kuo A."/>
            <person name="Morin E."/>
            <person name="Chen J."/>
            <person name="Kohler A."/>
            <person name="Krizsan K."/>
            <person name="Balestrini R."/>
            <person name="Da Silva C."/>
            <person name="Montanini B."/>
            <person name="Hainaut M."/>
            <person name="Levati E."/>
            <person name="Barry K.W."/>
            <person name="Belfiori B."/>
            <person name="Cichocki N."/>
            <person name="Clum A."/>
            <person name="Dockter R.B."/>
            <person name="Fauchery L."/>
            <person name="Guy J."/>
            <person name="Iotti M."/>
            <person name="Le Tacon F."/>
            <person name="Lindquist E.A."/>
            <person name="Lipzen A."/>
            <person name="Malagnac F."/>
            <person name="Mello A."/>
            <person name="Molinier V."/>
            <person name="Miyauchi S."/>
            <person name="Poulain J."/>
            <person name="Riccioni C."/>
            <person name="Rubini A."/>
            <person name="Sitrit Y."/>
            <person name="Splivallo R."/>
            <person name="Traeger S."/>
            <person name="Wang M."/>
            <person name="Zifcakova L."/>
            <person name="Wipf D."/>
            <person name="Zambonelli A."/>
            <person name="Paolocci F."/>
            <person name="Nowrousian M."/>
            <person name="Ottonello S."/>
            <person name="Baldrian P."/>
            <person name="Spatafora J.W."/>
            <person name="Henrissat B."/>
            <person name="Nagy L.G."/>
            <person name="Aury J.M."/>
            <person name="Wincker P."/>
            <person name="Grigoriev I.V."/>
            <person name="Bonfante P."/>
            <person name="Martin F.M."/>
        </authorList>
    </citation>
    <scope>NUCLEOTIDE SEQUENCE [LARGE SCALE GENOMIC DNA]</scope>
    <source>
        <strain evidence="14 15">ATCC MYA-4762</strain>
    </source>
</reference>
<evidence type="ECO:0000256" key="1">
    <source>
        <dbReference type="ARBA" id="ARBA00012513"/>
    </source>
</evidence>
<dbReference type="SMART" id="SM00220">
    <property type="entry name" value="S_TKc"/>
    <property type="match status" value="1"/>
</dbReference>
<sequence length="270" mass="30652">SRYKTDFTELAFLGKGGFASVYKVKNNLDGREYAIKKVPIRAKHLNDKDKLDVIFKEIKTLAKLEHGNIVRYYSAWVESATGLMAKKEAERKEILTLMIMMSVHPLTLKEFLRNEGSESTQDSAKYCWHLKCALKLFRGVLDGAEYLHNKGIVHRDLKPGNIFLNIEAHDQDVNGAKDKGLDCRYCDKRCGLVPRIGDFGLVAELVDGYQFQFANTPLNGPGVAAHHSRRGKNIICEKTDIYALGIIFFELLYRCDTGSERVKCIMDVRE</sequence>
<dbReference type="STRING" id="1051890.A0A3N4MD53"/>
<dbReference type="Pfam" id="PF00069">
    <property type="entry name" value="Pkinase"/>
    <property type="match status" value="1"/>
</dbReference>
<keyword evidence="3" id="KW-0808">Transferase</keyword>
<evidence type="ECO:0000256" key="10">
    <source>
        <dbReference type="ARBA" id="ARBA00048977"/>
    </source>
</evidence>
<dbReference type="GO" id="GO:0017148">
    <property type="term" value="P:negative regulation of translation"/>
    <property type="evidence" value="ECO:0007669"/>
    <property type="project" value="UniProtKB-KW"/>
</dbReference>
<name>A0A3N4MD53_9PEZI</name>
<evidence type="ECO:0000259" key="13">
    <source>
        <dbReference type="PROSITE" id="PS50011"/>
    </source>
</evidence>
<evidence type="ECO:0000256" key="7">
    <source>
        <dbReference type="ARBA" id="ARBA00023193"/>
    </source>
</evidence>
<dbReference type="PANTHER" id="PTHR11042:SF160">
    <property type="entry name" value="EUKARYOTIC TRANSLATION INITIATION FACTOR 2-ALPHA KINASE 1"/>
    <property type="match status" value="1"/>
</dbReference>
<dbReference type="EC" id="2.7.11.1" evidence="1"/>
<dbReference type="InterPro" id="IPR000719">
    <property type="entry name" value="Prot_kinase_dom"/>
</dbReference>
<feature type="non-terminal residue" evidence="14">
    <location>
        <position position="270"/>
    </location>
</feature>
<proteinExistence type="inferred from homology"/>
<keyword evidence="4 11" id="KW-0547">Nucleotide-binding</keyword>
<evidence type="ECO:0000256" key="9">
    <source>
        <dbReference type="ARBA" id="ARBA00048659"/>
    </source>
</evidence>
<dbReference type="Proteomes" id="UP000267821">
    <property type="component" value="Unassembled WGS sequence"/>
</dbReference>
<evidence type="ECO:0000313" key="14">
    <source>
        <dbReference type="EMBL" id="RPB27235.1"/>
    </source>
</evidence>
<dbReference type="EMBL" id="ML121532">
    <property type="protein sequence ID" value="RPB27235.1"/>
    <property type="molecule type" value="Genomic_DNA"/>
</dbReference>
<evidence type="ECO:0000256" key="11">
    <source>
        <dbReference type="PROSITE-ProRule" id="PRU10141"/>
    </source>
</evidence>
<dbReference type="GO" id="GO:0004694">
    <property type="term" value="F:eukaryotic translation initiation factor 2alpha kinase activity"/>
    <property type="evidence" value="ECO:0007669"/>
    <property type="project" value="TreeGrafter"/>
</dbReference>
<accession>A0A3N4MD53</accession>
<dbReference type="InterPro" id="IPR011009">
    <property type="entry name" value="Kinase-like_dom_sf"/>
</dbReference>
<comment type="catalytic activity">
    <reaction evidence="9">
        <text>L-threonyl-[protein] + ATP = O-phospho-L-threonyl-[protein] + ADP + H(+)</text>
        <dbReference type="Rhea" id="RHEA:46608"/>
        <dbReference type="Rhea" id="RHEA-COMP:11060"/>
        <dbReference type="Rhea" id="RHEA-COMP:11605"/>
        <dbReference type="ChEBI" id="CHEBI:15378"/>
        <dbReference type="ChEBI" id="CHEBI:30013"/>
        <dbReference type="ChEBI" id="CHEBI:30616"/>
        <dbReference type="ChEBI" id="CHEBI:61977"/>
        <dbReference type="ChEBI" id="CHEBI:456216"/>
        <dbReference type="EC" id="2.7.11.1"/>
    </reaction>
    <physiologicalReaction direction="left-to-right" evidence="9">
        <dbReference type="Rhea" id="RHEA:46609"/>
    </physiologicalReaction>
</comment>
<dbReference type="InterPro" id="IPR017441">
    <property type="entry name" value="Protein_kinase_ATP_BS"/>
</dbReference>
<evidence type="ECO:0000256" key="6">
    <source>
        <dbReference type="ARBA" id="ARBA00022840"/>
    </source>
</evidence>
<evidence type="ECO:0000256" key="12">
    <source>
        <dbReference type="RuleBase" id="RU000304"/>
    </source>
</evidence>
<dbReference type="AlphaFoldDB" id="A0A3N4MD53"/>
<dbReference type="PANTHER" id="PTHR11042">
    <property type="entry name" value="EUKARYOTIC TRANSLATION INITIATION FACTOR 2-ALPHA KINASE EIF2-ALPHA KINASE -RELATED"/>
    <property type="match status" value="1"/>
</dbReference>
<dbReference type="PROSITE" id="PS00108">
    <property type="entry name" value="PROTEIN_KINASE_ST"/>
    <property type="match status" value="1"/>
</dbReference>
<evidence type="ECO:0000313" key="15">
    <source>
        <dbReference type="Proteomes" id="UP000267821"/>
    </source>
</evidence>
<dbReference type="GO" id="GO:0005737">
    <property type="term" value="C:cytoplasm"/>
    <property type="evidence" value="ECO:0007669"/>
    <property type="project" value="TreeGrafter"/>
</dbReference>
<keyword evidence="6 11" id="KW-0067">ATP-binding</keyword>
<feature type="non-terminal residue" evidence="14">
    <location>
        <position position="1"/>
    </location>
</feature>
<keyword evidence="5 14" id="KW-0418">Kinase</keyword>
<gene>
    <name evidence="14" type="ORF">L211DRAFT_752368</name>
</gene>
<dbReference type="SUPFAM" id="SSF56112">
    <property type="entry name" value="Protein kinase-like (PK-like)"/>
    <property type="match status" value="1"/>
</dbReference>
<dbReference type="Gene3D" id="3.30.200.20">
    <property type="entry name" value="Phosphorylase Kinase, domain 1"/>
    <property type="match status" value="1"/>
</dbReference>